<dbReference type="PRINTS" id="PR00935">
    <property type="entry name" value="BAND41"/>
</dbReference>
<feature type="compositionally biased region" description="Polar residues" evidence="1">
    <location>
        <begin position="677"/>
        <end position="692"/>
    </location>
</feature>
<feature type="region of interest" description="Disordered" evidence="1">
    <location>
        <begin position="20"/>
        <end position="84"/>
    </location>
</feature>
<dbReference type="PROSITE" id="PS50057">
    <property type="entry name" value="FERM_3"/>
    <property type="match status" value="1"/>
</dbReference>
<dbReference type="Pfam" id="PF00373">
    <property type="entry name" value="FERM_M"/>
    <property type="match status" value="1"/>
</dbReference>
<keyword evidence="5" id="KW-1185">Reference proteome</keyword>
<keyword evidence="2" id="KW-0472">Membrane</keyword>
<dbReference type="OrthoDB" id="6589456at2759"/>
<dbReference type="SUPFAM" id="SSF54236">
    <property type="entry name" value="Ubiquitin-like"/>
    <property type="match status" value="1"/>
</dbReference>
<keyword evidence="2" id="KW-1133">Transmembrane helix</keyword>
<protein>
    <submittedName>
        <fullName evidence="4">Band 4.1-like protein</fullName>
    </submittedName>
</protein>
<dbReference type="GO" id="GO:0005886">
    <property type="term" value="C:plasma membrane"/>
    <property type="evidence" value="ECO:0007669"/>
    <property type="project" value="TreeGrafter"/>
</dbReference>
<dbReference type="InterPro" id="IPR018979">
    <property type="entry name" value="FERM_N"/>
</dbReference>
<comment type="caution">
    <text evidence="4">The sequence shown here is derived from an EMBL/GenBank/DDBJ whole genome shotgun (WGS) entry which is preliminary data.</text>
</comment>
<proteinExistence type="predicted"/>
<dbReference type="GO" id="GO:0005856">
    <property type="term" value="C:cytoskeleton"/>
    <property type="evidence" value="ECO:0007669"/>
    <property type="project" value="TreeGrafter"/>
</dbReference>
<evidence type="ECO:0000259" key="3">
    <source>
        <dbReference type="PROSITE" id="PS50057"/>
    </source>
</evidence>
<dbReference type="FunFam" id="2.30.29.30:FF:000002">
    <property type="entry name" value="Band 4.1-like protein 5 isoform 1"/>
    <property type="match status" value="1"/>
</dbReference>
<dbReference type="KEGG" id="egl:EGR_01019"/>
<organism evidence="4 5">
    <name type="scientific">Echinococcus granulosus</name>
    <name type="common">Hydatid tapeworm</name>
    <dbReference type="NCBI Taxonomy" id="6210"/>
    <lineage>
        <taxon>Eukaryota</taxon>
        <taxon>Metazoa</taxon>
        <taxon>Spiralia</taxon>
        <taxon>Lophotrochozoa</taxon>
        <taxon>Platyhelminthes</taxon>
        <taxon>Cestoda</taxon>
        <taxon>Eucestoda</taxon>
        <taxon>Cyclophyllidea</taxon>
        <taxon>Taeniidae</taxon>
        <taxon>Echinococcus</taxon>
        <taxon>Echinococcus granulosus group</taxon>
    </lineage>
</organism>
<reference evidence="4 5" key="1">
    <citation type="journal article" date="2013" name="Nat. Genet.">
        <title>The genome of the hydatid tapeworm Echinococcus granulosus.</title>
        <authorList>
            <person name="Zheng H."/>
            <person name="Zhang W."/>
            <person name="Zhang L."/>
            <person name="Zhang Z."/>
            <person name="Li J."/>
            <person name="Lu G."/>
            <person name="Zhu Y."/>
            <person name="Wang Y."/>
            <person name="Huang Y."/>
            <person name="Liu J."/>
            <person name="Kang H."/>
            <person name="Chen J."/>
            <person name="Wang L."/>
            <person name="Chen A."/>
            <person name="Yu S."/>
            <person name="Gao Z."/>
            <person name="Jin L."/>
            <person name="Gu W."/>
            <person name="Wang Z."/>
            <person name="Zhao L."/>
            <person name="Shi B."/>
            <person name="Wen H."/>
            <person name="Lin R."/>
            <person name="Jones M.K."/>
            <person name="Brejova B."/>
            <person name="Vinar T."/>
            <person name="Zhao G."/>
            <person name="McManus D.P."/>
            <person name="Chen Z."/>
            <person name="Zhou Y."/>
            <person name="Wang S."/>
        </authorList>
    </citation>
    <scope>NUCLEOTIDE SEQUENCE [LARGE SCALE GENOMIC DNA]</scope>
</reference>
<dbReference type="OMA" id="FRLKEPR"/>
<dbReference type="InterPro" id="IPR019748">
    <property type="entry name" value="FERM_central"/>
</dbReference>
<dbReference type="GO" id="GO:0031032">
    <property type="term" value="P:actomyosin structure organization"/>
    <property type="evidence" value="ECO:0007669"/>
    <property type="project" value="TreeGrafter"/>
</dbReference>
<sequence length="787" mass="88277">MQETSRHNEWNLSLYSTWNGRESRLPQPHRTNYNGTVEKGSTLPKDIQVNGEQTPLPRARNSNALSSSSHPSAKPRFWTPRVEPSPEKISNETFVGKGLYDKFLASFRRKKIQKAASAPVSVKKVASVSEKPPKPISESVTARILLLDGEEVSMRLSKRALGLELLERICDGQDIIETDYFGITYTDKKLGTWFWLDVDKKIIKQVTIDMKSDAVCLCEFDPLDVADWQFYFQVKFYPPEPTMLQDETTRYQLVLQVRQDVYTGKLPCSWVTQALLGSFLAQSELGDYDSTAQGPGIDYLRQLEFVRSPTDQLLQKILELHKTHKGMRPGQADIKYLETAKRLDLYGLDLHPARDMENVEIYIGVGYSGIVVYRDRVRIGRFAWPKVLRISYKKNYFYLKIRPDYASLFALKTSFKMLWPFTEPEEAVVGFLMLNPQLAKRLWKTAVEHHTFFRLKEPRPPKRGPIGFLGGSSRFQYSGKTFFQYRTTQIDHPKAMADDALDEGLRPSHHRTASVPVALNRGSLLFNPLKSKLLPLLPSKPALFKQAQQPIRTETSRASPILSTQRPPPSQPIAGTRVPPPKPLSRRNQRPPAAPTYIDNDGSLFDAASSRGEGSILDSGIRGADYEIPRQLSANEYSSYAQEQEDPLMFSSGDFSDANDVNGAGGGSVAWSASNSYNPQPSQDSWGLQNNTPPSSPSPVMRPSYSSRGRGEQPQYTNLGYDNPSDASPTPLRPVRRAGPYAGQVSKLKPLMTIDHLLPMRIFSSTIGSALGVFVISAHVIGLKLCI</sequence>
<dbReference type="RefSeq" id="XP_024355087.1">
    <property type="nucleotide sequence ID" value="XM_024490268.1"/>
</dbReference>
<accession>W6UT57</accession>
<dbReference type="CTD" id="36336734"/>
<dbReference type="Proteomes" id="UP000019149">
    <property type="component" value="Unassembled WGS sequence"/>
</dbReference>
<feature type="compositionally biased region" description="Low complexity" evidence="1">
    <location>
        <begin position="698"/>
        <end position="707"/>
    </location>
</feature>
<dbReference type="SMART" id="SM01196">
    <property type="entry name" value="FERM_C"/>
    <property type="match status" value="1"/>
</dbReference>
<feature type="compositionally biased region" description="Polar residues" evidence="1">
    <location>
        <begin position="714"/>
        <end position="728"/>
    </location>
</feature>
<dbReference type="PANTHER" id="PTHR23280">
    <property type="entry name" value="4.1 G PROTEIN"/>
    <property type="match status" value="1"/>
</dbReference>
<feature type="region of interest" description="Disordered" evidence="1">
    <location>
        <begin position="545"/>
        <end position="619"/>
    </location>
</feature>
<dbReference type="InterPro" id="IPR019749">
    <property type="entry name" value="Band_41_domain"/>
</dbReference>
<dbReference type="Pfam" id="PF09379">
    <property type="entry name" value="FERM_N"/>
    <property type="match status" value="1"/>
</dbReference>
<dbReference type="Pfam" id="PF09380">
    <property type="entry name" value="FERM_C"/>
    <property type="match status" value="1"/>
</dbReference>
<dbReference type="Gene3D" id="2.30.29.30">
    <property type="entry name" value="Pleckstrin-homology domain (PH domain)/Phosphotyrosine-binding domain (PTB)"/>
    <property type="match status" value="1"/>
</dbReference>
<dbReference type="PANTHER" id="PTHR23280:SF21">
    <property type="entry name" value="PROTEIN 4.1 HOMOLOG"/>
    <property type="match status" value="1"/>
</dbReference>
<dbReference type="InterPro" id="IPR019747">
    <property type="entry name" value="FERM_CS"/>
</dbReference>
<dbReference type="InterPro" id="IPR029071">
    <property type="entry name" value="Ubiquitin-like_domsf"/>
</dbReference>
<feature type="transmembrane region" description="Helical" evidence="2">
    <location>
        <begin position="762"/>
        <end position="783"/>
    </location>
</feature>
<evidence type="ECO:0000313" key="4">
    <source>
        <dbReference type="EMBL" id="EUB63891.1"/>
    </source>
</evidence>
<dbReference type="Gene3D" id="1.20.80.10">
    <property type="match status" value="1"/>
</dbReference>
<feature type="domain" description="FERM" evidence="3">
    <location>
        <begin position="140"/>
        <end position="457"/>
    </location>
</feature>
<dbReference type="Gene3D" id="3.10.20.90">
    <property type="entry name" value="Phosphatidylinositol 3-kinase Catalytic Subunit, Chain A, domain 1"/>
    <property type="match status" value="1"/>
</dbReference>
<dbReference type="EMBL" id="APAU02000004">
    <property type="protein sequence ID" value="EUB63891.1"/>
    <property type="molecule type" value="Genomic_DNA"/>
</dbReference>
<gene>
    <name evidence="4" type="ORF">EGR_01019</name>
</gene>
<dbReference type="InterPro" id="IPR035963">
    <property type="entry name" value="FERM_2"/>
</dbReference>
<dbReference type="CDD" id="cd01765">
    <property type="entry name" value="FERM_F0_F1"/>
    <property type="match status" value="1"/>
</dbReference>
<evidence type="ECO:0000256" key="1">
    <source>
        <dbReference type="SAM" id="MobiDB-lite"/>
    </source>
</evidence>
<dbReference type="GeneID" id="36336734"/>
<dbReference type="InterPro" id="IPR000299">
    <property type="entry name" value="FERM_domain"/>
</dbReference>
<name>W6UT57_ECHGR</name>
<feature type="compositionally biased region" description="Low complexity" evidence="1">
    <location>
        <begin position="57"/>
        <end position="76"/>
    </location>
</feature>
<dbReference type="InterPro" id="IPR014352">
    <property type="entry name" value="FERM/acyl-CoA-bd_prot_sf"/>
</dbReference>
<dbReference type="CDD" id="cd14473">
    <property type="entry name" value="FERM_B-lobe"/>
    <property type="match status" value="1"/>
</dbReference>
<dbReference type="SUPFAM" id="SSF47031">
    <property type="entry name" value="Second domain of FERM"/>
    <property type="match status" value="1"/>
</dbReference>
<dbReference type="InterPro" id="IPR018980">
    <property type="entry name" value="FERM_PH-like_C"/>
</dbReference>
<evidence type="ECO:0000256" key="2">
    <source>
        <dbReference type="SAM" id="Phobius"/>
    </source>
</evidence>
<dbReference type="SMART" id="SM00295">
    <property type="entry name" value="B41"/>
    <property type="match status" value="1"/>
</dbReference>
<dbReference type="InterPro" id="IPR011993">
    <property type="entry name" value="PH-like_dom_sf"/>
</dbReference>
<dbReference type="STRING" id="6210.W6UT57"/>
<dbReference type="AlphaFoldDB" id="W6UT57"/>
<evidence type="ECO:0000313" key="5">
    <source>
        <dbReference type="Proteomes" id="UP000019149"/>
    </source>
</evidence>
<dbReference type="SUPFAM" id="SSF50729">
    <property type="entry name" value="PH domain-like"/>
    <property type="match status" value="1"/>
</dbReference>
<dbReference type="PROSITE" id="PS00661">
    <property type="entry name" value="FERM_2"/>
    <property type="match status" value="1"/>
</dbReference>
<feature type="compositionally biased region" description="Polar residues" evidence="1">
    <location>
        <begin position="546"/>
        <end position="565"/>
    </location>
</feature>
<feature type="region of interest" description="Disordered" evidence="1">
    <location>
        <begin position="672"/>
        <end position="740"/>
    </location>
</feature>
<keyword evidence="2" id="KW-0812">Transmembrane</keyword>